<name>A0ABY8SBH2_9GAMM</name>
<dbReference type="InterPro" id="IPR036890">
    <property type="entry name" value="HATPase_C_sf"/>
</dbReference>
<evidence type="ECO:0000256" key="1">
    <source>
        <dbReference type="ARBA" id="ARBA00000085"/>
    </source>
</evidence>
<dbReference type="EMBL" id="CP125669">
    <property type="protein sequence ID" value="WHP07044.1"/>
    <property type="molecule type" value="Genomic_DNA"/>
</dbReference>
<feature type="transmembrane region" description="Helical" evidence="6">
    <location>
        <begin position="211"/>
        <end position="232"/>
    </location>
</feature>
<keyword evidence="8" id="KW-0067">ATP-binding</keyword>
<keyword evidence="4" id="KW-0418">Kinase</keyword>
<reference evidence="8 9" key="1">
    <citation type="submission" date="2023-05" db="EMBL/GenBank/DDBJ databases">
        <title>The complete genome of Acinetobacter sp. nov KCTC 92772.</title>
        <authorList>
            <person name="Zhou G."/>
        </authorList>
    </citation>
    <scope>NUCLEOTIDE SEQUENCE [LARGE SCALE GENOMIC DNA]</scope>
    <source>
        <strain evidence="8 9">KCTC 92772</strain>
    </source>
</reference>
<organism evidence="8 9">
    <name type="scientific">Acinetobacter corruptisaponis</name>
    <dbReference type="NCBI Taxonomy" id="3045147"/>
    <lineage>
        <taxon>Bacteria</taxon>
        <taxon>Pseudomonadati</taxon>
        <taxon>Pseudomonadota</taxon>
        <taxon>Gammaproteobacteria</taxon>
        <taxon>Moraxellales</taxon>
        <taxon>Moraxellaceae</taxon>
        <taxon>Acinetobacter</taxon>
    </lineage>
</organism>
<evidence type="ECO:0000256" key="3">
    <source>
        <dbReference type="ARBA" id="ARBA00022679"/>
    </source>
</evidence>
<keyword evidence="6" id="KW-0812">Transmembrane</keyword>
<dbReference type="PANTHER" id="PTHR24421">
    <property type="entry name" value="NITRATE/NITRITE SENSOR PROTEIN NARX-RELATED"/>
    <property type="match status" value="1"/>
</dbReference>
<evidence type="ECO:0000313" key="9">
    <source>
        <dbReference type="Proteomes" id="UP001229836"/>
    </source>
</evidence>
<keyword evidence="8" id="KW-0547">Nucleotide-binding</keyword>
<feature type="transmembrane region" description="Helical" evidence="6">
    <location>
        <begin position="386"/>
        <end position="406"/>
    </location>
</feature>
<dbReference type="SMART" id="SM00387">
    <property type="entry name" value="HATPase_c"/>
    <property type="match status" value="1"/>
</dbReference>
<gene>
    <name evidence="8" type="ORF">QLH32_06165</name>
</gene>
<sequence>MSYQTYLPKTFGQQQVKSHQYRTFIRYFIKFLCLCWLVVLAQTAFAKYSTSEQTNCTANIQSIQMAKATGQDGIQRPETDWQNVKLPDQWDKRKFYYTGSTWYKIVWDYQCPTTTKTPITIVISYINMAGQIFINDDLLWQDQSLVEPLSRSWNMPRYWNLPVSSLKQGENILWVRVVGVKSQNSGLGQVFLGNATQMIPIFQTYWNQQRVLMFLNLITSLTLGVIAFLVWIFHRKDQLFGWFTLATLMWSMVMFNTIMLEAPFGLTTLQIARISIICFFAYSLFSCFYAWRLAQRKFPRLEKILLLMLFIAIGMAMLLPDTALYNFISGTFFLGLLVLLINFISYQWIAYRSKLLEAYLLAFVFLFFIIVSIHDVLFLIKGIGRFMLMPYTAPLTTLLIAIILALRLAKNMRRIEQFNKTLENSVIQARDELAISLNTQHQLELDNAKLQERLQLAHDLHDGLGGSLVRSMVTVDQSQANLSNQQFLSMLKILRDDLRQVIDSGSSTGAKVPDTPILWGAPLRHRFMQLFDELDVTTKWSFPESWQKQPTPLVCLTLLRVAEEALTNILKHSQATSVKCALFFSNGQLVLDIEDNGIGFDVEAVKNAGMSVGLRSMQTRLERLGGHLTVQSEAGRTCLKACLPV</sequence>
<feature type="domain" description="Histidine kinase" evidence="7">
    <location>
        <begin position="558"/>
        <end position="645"/>
    </location>
</feature>
<dbReference type="SUPFAM" id="SSF49785">
    <property type="entry name" value="Galactose-binding domain-like"/>
    <property type="match status" value="1"/>
</dbReference>
<keyword evidence="3" id="KW-0808">Transferase</keyword>
<evidence type="ECO:0000259" key="7">
    <source>
        <dbReference type="PROSITE" id="PS50109"/>
    </source>
</evidence>
<evidence type="ECO:0000256" key="2">
    <source>
        <dbReference type="ARBA" id="ARBA00012438"/>
    </source>
</evidence>
<keyword evidence="6" id="KW-1133">Transmembrane helix</keyword>
<dbReference type="Proteomes" id="UP001229836">
    <property type="component" value="Chromosome"/>
</dbReference>
<accession>A0ABY8SBH2</accession>
<evidence type="ECO:0000256" key="4">
    <source>
        <dbReference type="ARBA" id="ARBA00022777"/>
    </source>
</evidence>
<dbReference type="CDD" id="cd16917">
    <property type="entry name" value="HATPase_UhpB-NarQ-NarX-like"/>
    <property type="match status" value="1"/>
</dbReference>
<dbReference type="InterPro" id="IPR003594">
    <property type="entry name" value="HATPase_dom"/>
</dbReference>
<evidence type="ECO:0000313" key="8">
    <source>
        <dbReference type="EMBL" id="WHP07044.1"/>
    </source>
</evidence>
<comment type="catalytic activity">
    <reaction evidence="1">
        <text>ATP + protein L-histidine = ADP + protein N-phospho-L-histidine.</text>
        <dbReference type="EC" id="2.7.13.3"/>
    </reaction>
</comment>
<feature type="transmembrane region" description="Helical" evidence="6">
    <location>
        <begin position="303"/>
        <end position="319"/>
    </location>
</feature>
<dbReference type="InterPro" id="IPR050482">
    <property type="entry name" value="Sensor_HK_TwoCompSys"/>
</dbReference>
<evidence type="ECO:0000256" key="5">
    <source>
        <dbReference type="ARBA" id="ARBA00023012"/>
    </source>
</evidence>
<dbReference type="Gene3D" id="1.20.5.1930">
    <property type="match status" value="1"/>
</dbReference>
<keyword evidence="6" id="KW-0472">Membrane</keyword>
<dbReference type="SUPFAM" id="SSF55874">
    <property type="entry name" value="ATPase domain of HSP90 chaperone/DNA topoisomerase II/histidine kinase"/>
    <property type="match status" value="1"/>
</dbReference>
<dbReference type="EC" id="2.7.13.3" evidence="2"/>
<evidence type="ECO:0000256" key="6">
    <source>
        <dbReference type="SAM" id="Phobius"/>
    </source>
</evidence>
<dbReference type="Gene3D" id="2.60.120.260">
    <property type="entry name" value="Galactose-binding domain-like"/>
    <property type="match status" value="1"/>
</dbReference>
<feature type="transmembrane region" description="Helical" evidence="6">
    <location>
        <begin position="325"/>
        <end position="346"/>
    </location>
</feature>
<dbReference type="InterPro" id="IPR008979">
    <property type="entry name" value="Galactose-bd-like_sf"/>
</dbReference>
<feature type="transmembrane region" description="Helical" evidence="6">
    <location>
        <begin position="358"/>
        <end position="380"/>
    </location>
</feature>
<dbReference type="GO" id="GO:0005524">
    <property type="term" value="F:ATP binding"/>
    <property type="evidence" value="ECO:0007669"/>
    <property type="project" value="UniProtKB-KW"/>
</dbReference>
<dbReference type="InterPro" id="IPR005467">
    <property type="entry name" value="His_kinase_dom"/>
</dbReference>
<feature type="transmembrane region" description="Helical" evidence="6">
    <location>
        <begin position="239"/>
        <end position="259"/>
    </location>
</feature>
<proteinExistence type="predicted"/>
<dbReference type="PROSITE" id="PS50109">
    <property type="entry name" value="HIS_KIN"/>
    <property type="match status" value="1"/>
</dbReference>
<dbReference type="Gene3D" id="3.30.565.10">
    <property type="entry name" value="Histidine kinase-like ATPase, C-terminal domain"/>
    <property type="match status" value="1"/>
</dbReference>
<protein>
    <recommendedName>
        <fullName evidence="2">histidine kinase</fullName>
        <ecNumber evidence="2">2.7.13.3</ecNumber>
    </recommendedName>
</protein>
<dbReference type="Pfam" id="PF02518">
    <property type="entry name" value="HATPase_c"/>
    <property type="match status" value="1"/>
</dbReference>
<keyword evidence="5" id="KW-0902">Two-component regulatory system</keyword>
<feature type="transmembrane region" description="Helical" evidence="6">
    <location>
        <begin position="271"/>
        <end position="291"/>
    </location>
</feature>
<dbReference type="PANTHER" id="PTHR24421:SF10">
    <property type="entry name" value="NITRATE_NITRITE SENSOR PROTEIN NARQ"/>
    <property type="match status" value="1"/>
</dbReference>
<keyword evidence="9" id="KW-1185">Reference proteome</keyword>